<dbReference type="KEGG" id="smo:SELMODRAFT_444990"/>
<gene>
    <name evidence="1" type="ORF">SELMODRAFT_444990</name>
</gene>
<name>D8SEI6_SELML</name>
<dbReference type="PANTHER" id="PTHR36734">
    <property type="entry name" value="YCF37-LIKE PROTEIN"/>
    <property type="match status" value="1"/>
</dbReference>
<accession>D8SEI6</accession>
<dbReference type="EMBL" id="GL377615">
    <property type="protein sequence ID" value="EFJ17296.1"/>
    <property type="molecule type" value="Genomic_DNA"/>
</dbReference>
<sequence>MACLACAAAASSTANPPHIQSSRRGRPSNAAQSRCSAAIPPAKSSRRGFGLAAALSILAGGSFLRAETAVARDIPLFGIRKTVKEAIQEEVQVVEKEVKEIVKESSAVVANEAKVVAGEAKVVAEEAKAALAASASSMDSSSIFAPPVQAGAVVAAELLALAIASSVVRGLVSQPSNPCFIKVSEQSKRSYLCDIKRLLSTNYWLHQSE</sequence>
<evidence type="ECO:0000313" key="2">
    <source>
        <dbReference type="Proteomes" id="UP000001514"/>
    </source>
</evidence>
<keyword evidence="2" id="KW-1185">Reference proteome</keyword>
<organism evidence="2">
    <name type="scientific">Selaginella moellendorffii</name>
    <name type="common">Spikemoss</name>
    <dbReference type="NCBI Taxonomy" id="88036"/>
    <lineage>
        <taxon>Eukaryota</taxon>
        <taxon>Viridiplantae</taxon>
        <taxon>Streptophyta</taxon>
        <taxon>Embryophyta</taxon>
        <taxon>Tracheophyta</taxon>
        <taxon>Lycopodiopsida</taxon>
        <taxon>Selaginellales</taxon>
        <taxon>Selaginellaceae</taxon>
        <taxon>Selaginella</taxon>
    </lineage>
</organism>
<proteinExistence type="predicted"/>
<dbReference type="PANTHER" id="PTHR36734:SF1">
    <property type="entry name" value="OS02G0815300 PROTEIN"/>
    <property type="match status" value="1"/>
</dbReference>
<protein>
    <submittedName>
        <fullName evidence="1">Uncharacterized protein</fullName>
    </submittedName>
</protein>
<dbReference type="Proteomes" id="UP000001514">
    <property type="component" value="Unassembled WGS sequence"/>
</dbReference>
<dbReference type="HOGENOM" id="CLU_134719_0_0_1"/>
<dbReference type="GO" id="GO:0009534">
    <property type="term" value="C:chloroplast thylakoid"/>
    <property type="evidence" value="ECO:0000318"/>
    <property type="project" value="GO_Central"/>
</dbReference>
<evidence type="ECO:0000313" key="1">
    <source>
        <dbReference type="EMBL" id="EFJ17296.1"/>
    </source>
</evidence>
<dbReference type="Gramene" id="EFJ17296">
    <property type="protein sequence ID" value="EFJ17296"/>
    <property type="gene ID" value="SELMODRAFT_444990"/>
</dbReference>
<dbReference type="InParanoid" id="D8SEI6"/>
<reference evidence="1 2" key="1">
    <citation type="journal article" date="2011" name="Science">
        <title>The Selaginella genome identifies genetic changes associated with the evolution of vascular plants.</title>
        <authorList>
            <person name="Banks J.A."/>
            <person name="Nishiyama T."/>
            <person name="Hasebe M."/>
            <person name="Bowman J.L."/>
            <person name="Gribskov M."/>
            <person name="dePamphilis C."/>
            <person name="Albert V.A."/>
            <person name="Aono N."/>
            <person name="Aoyama T."/>
            <person name="Ambrose B.A."/>
            <person name="Ashton N.W."/>
            <person name="Axtell M.J."/>
            <person name="Barker E."/>
            <person name="Barker M.S."/>
            <person name="Bennetzen J.L."/>
            <person name="Bonawitz N.D."/>
            <person name="Chapple C."/>
            <person name="Cheng C."/>
            <person name="Correa L.G."/>
            <person name="Dacre M."/>
            <person name="DeBarry J."/>
            <person name="Dreyer I."/>
            <person name="Elias M."/>
            <person name="Engstrom E.M."/>
            <person name="Estelle M."/>
            <person name="Feng L."/>
            <person name="Finet C."/>
            <person name="Floyd S.K."/>
            <person name="Frommer W.B."/>
            <person name="Fujita T."/>
            <person name="Gramzow L."/>
            <person name="Gutensohn M."/>
            <person name="Harholt J."/>
            <person name="Hattori M."/>
            <person name="Heyl A."/>
            <person name="Hirai T."/>
            <person name="Hiwatashi Y."/>
            <person name="Ishikawa M."/>
            <person name="Iwata M."/>
            <person name="Karol K.G."/>
            <person name="Koehler B."/>
            <person name="Kolukisaoglu U."/>
            <person name="Kubo M."/>
            <person name="Kurata T."/>
            <person name="Lalonde S."/>
            <person name="Li K."/>
            <person name="Li Y."/>
            <person name="Litt A."/>
            <person name="Lyons E."/>
            <person name="Manning G."/>
            <person name="Maruyama T."/>
            <person name="Michael T.P."/>
            <person name="Mikami K."/>
            <person name="Miyazaki S."/>
            <person name="Morinaga S."/>
            <person name="Murata T."/>
            <person name="Mueller-Roeber B."/>
            <person name="Nelson D.R."/>
            <person name="Obara M."/>
            <person name="Oguri Y."/>
            <person name="Olmstead R.G."/>
            <person name="Onodera N."/>
            <person name="Petersen B.L."/>
            <person name="Pils B."/>
            <person name="Prigge M."/>
            <person name="Rensing S.A."/>
            <person name="Riano-Pachon D.M."/>
            <person name="Roberts A.W."/>
            <person name="Sato Y."/>
            <person name="Scheller H.V."/>
            <person name="Schulz B."/>
            <person name="Schulz C."/>
            <person name="Shakirov E.V."/>
            <person name="Shibagaki N."/>
            <person name="Shinohara N."/>
            <person name="Shippen D.E."/>
            <person name="Soerensen I."/>
            <person name="Sotooka R."/>
            <person name="Sugimoto N."/>
            <person name="Sugita M."/>
            <person name="Sumikawa N."/>
            <person name="Tanurdzic M."/>
            <person name="Theissen G."/>
            <person name="Ulvskov P."/>
            <person name="Wakazuki S."/>
            <person name="Weng J.K."/>
            <person name="Willats W.W."/>
            <person name="Wipf D."/>
            <person name="Wolf P.G."/>
            <person name="Yang L."/>
            <person name="Zimmer A.D."/>
            <person name="Zhu Q."/>
            <person name="Mitros T."/>
            <person name="Hellsten U."/>
            <person name="Loque D."/>
            <person name="Otillar R."/>
            <person name="Salamov A."/>
            <person name="Schmutz J."/>
            <person name="Shapiro H."/>
            <person name="Lindquist E."/>
            <person name="Lucas S."/>
            <person name="Rokhsar D."/>
            <person name="Grigoriev I.V."/>
        </authorList>
    </citation>
    <scope>NUCLEOTIDE SEQUENCE [LARGE SCALE GENOMIC DNA]</scope>
</reference>
<dbReference type="AlphaFoldDB" id="D8SEI6"/>